<comment type="caution">
    <text evidence="1">The sequence shown here is derived from an EMBL/GenBank/DDBJ whole genome shotgun (WGS) entry which is preliminary data.</text>
</comment>
<sequence length="64" mass="7207">TTEPTVIRTQVLTGLLIILGDNPIELFKAGFEYEDYFRDRDIGILLISVEVLCSQIPSISVQPR</sequence>
<dbReference type="Proteomes" id="UP000327493">
    <property type="component" value="Chromosome 3"/>
</dbReference>
<gene>
    <name evidence="1" type="ORF">FQN60_005056</name>
</gene>
<keyword evidence="2" id="KW-1185">Reference proteome</keyword>
<reference evidence="1 2" key="1">
    <citation type="submission" date="2019-08" db="EMBL/GenBank/DDBJ databases">
        <title>A chromosome-level genome assembly, high-density linkage maps, and genome scans reveal the genomic architecture of hybrid incompatibilities underlying speciation via character displacement in darters (Percidae: Etheostominae).</title>
        <authorList>
            <person name="Moran R.L."/>
            <person name="Catchen J.M."/>
            <person name="Fuller R.C."/>
        </authorList>
    </citation>
    <scope>NUCLEOTIDE SEQUENCE [LARGE SCALE GENOMIC DNA]</scope>
    <source>
        <strain evidence="1">EspeVRDwgs_2016</strain>
        <tissue evidence="1">Muscle</tissue>
    </source>
</reference>
<dbReference type="AlphaFoldDB" id="A0A5J5DLQ7"/>
<evidence type="ECO:0000313" key="1">
    <source>
        <dbReference type="EMBL" id="KAA8594222.1"/>
    </source>
</evidence>
<dbReference type="EMBL" id="VOFY01000003">
    <property type="protein sequence ID" value="KAA8594222.1"/>
    <property type="molecule type" value="Genomic_DNA"/>
</dbReference>
<feature type="non-terminal residue" evidence="1">
    <location>
        <position position="1"/>
    </location>
</feature>
<evidence type="ECO:0000313" key="2">
    <source>
        <dbReference type="Proteomes" id="UP000327493"/>
    </source>
</evidence>
<accession>A0A5J5DLQ7</accession>
<organism evidence="1 2">
    <name type="scientific">Etheostoma spectabile</name>
    <name type="common">orangethroat darter</name>
    <dbReference type="NCBI Taxonomy" id="54343"/>
    <lineage>
        <taxon>Eukaryota</taxon>
        <taxon>Metazoa</taxon>
        <taxon>Chordata</taxon>
        <taxon>Craniata</taxon>
        <taxon>Vertebrata</taxon>
        <taxon>Euteleostomi</taxon>
        <taxon>Actinopterygii</taxon>
        <taxon>Neopterygii</taxon>
        <taxon>Teleostei</taxon>
        <taxon>Neoteleostei</taxon>
        <taxon>Acanthomorphata</taxon>
        <taxon>Eupercaria</taxon>
        <taxon>Perciformes</taxon>
        <taxon>Percoidei</taxon>
        <taxon>Percidae</taxon>
        <taxon>Etheostomatinae</taxon>
        <taxon>Etheostoma</taxon>
    </lineage>
</organism>
<protein>
    <submittedName>
        <fullName evidence="1">Uncharacterized protein</fullName>
    </submittedName>
</protein>
<proteinExistence type="predicted"/>
<name>A0A5J5DLQ7_9PERO</name>